<dbReference type="Proteomes" id="UP000548304">
    <property type="component" value="Unassembled WGS sequence"/>
</dbReference>
<dbReference type="Pfam" id="PF02625">
    <property type="entry name" value="XdhC_CoxI"/>
    <property type="match status" value="2"/>
</dbReference>
<dbReference type="Pfam" id="PF13478">
    <property type="entry name" value="XdhC_C"/>
    <property type="match status" value="1"/>
</dbReference>
<accession>A0A852Z2B0</accession>
<feature type="domain" description="XdhC Rossmann" evidence="2">
    <location>
        <begin position="206"/>
        <end position="348"/>
    </location>
</feature>
<comment type="caution">
    <text evidence="3">The sequence shown here is derived from an EMBL/GenBank/DDBJ whole genome shotgun (WGS) entry which is preliminary data.</text>
</comment>
<name>A0A852Z2B0_9ACTN</name>
<keyword evidence="4" id="KW-1185">Reference proteome</keyword>
<sequence>MRDIADDLLRWTEAGEPFAVASIVEIRGSAPRGVGAAAAIRGDGTIAGSLSGGCVEGSVHALALEALSEGRPRRTTFEYDPDDPFAVGLTCGGDLEVHLHPVDPSAGDGVPGPGETARVLSLALRSTRAGLPVAVARVLDSGATLAVWPDEHAGGTGDPELDGVVLAEARAMLERGGSELRELCVPGERSREHAVFVEAWVTPARMLVFGAVDHAAALARMGKFLGYHVTVCDARAVFATERRFPAADEVVVRWPHDYLASTERDERTVVCVLTHDAKFDVPVLKEALRGPAAYIGALGSRRTHADRMDRLRSAGATEAELERLRAPIGLDLGGHTPEETAVSIAAEIVALRNEASAAPLTHTSGPIHSHA</sequence>
<dbReference type="InterPro" id="IPR003777">
    <property type="entry name" value="XdhC_CoxI"/>
</dbReference>
<dbReference type="Gene3D" id="3.40.50.720">
    <property type="entry name" value="NAD(P)-binding Rossmann-like Domain"/>
    <property type="match status" value="1"/>
</dbReference>
<evidence type="ECO:0000313" key="4">
    <source>
        <dbReference type="Proteomes" id="UP000548304"/>
    </source>
</evidence>
<dbReference type="AlphaFoldDB" id="A0A852Z2B0"/>
<dbReference type="PANTHER" id="PTHR30388:SF4">
    <property type="entry name" value="MOLYBDENUM COFACTOR INSERTION CHAPERONE PAOD"/>
    <property type="match status" value="1"/>
</dbReference>
<dbReference type="EMBL" id="JACBYW010000006">
    <property type="protein sequence ID" value="NYH79899.1"/>
    <property type="molecule type" value="Genomic_DNA"/>
</dbReference>
<organism evidence="3 4">
    <name type="scientific">Actinopolyspora biskrensis</name>
    <dbReference type="NCBI Taxonomy" id="1470178"/>
    <lineage>
        <taxon>Bacteria</taxon>
        <taxon>Bacillati</taxon>
        <taxon>Actinomycetota</taxon>
        <taxon>Actinomycetes</taxon>
        <taxon>Actinopolysporales</taxon>
        <taxon>Actinopolysporaceae</taxon>
        <taxon>Actinopolyspora</taxon>
    </lineage>
</organism>
<protein>
    <submittedName>
        <fullName evidence="3">Xanthine dehydrogenase accessory factor</fullName>
    </submittedName>
</protein>
<dbReference type="InterPro" id="IPR052698">
    <property type="entry name" value="MoCofactor_Util/Proc"/>
</dbReference>
<dbReference type="RefSeq" id="WP_179536290.1">
    <property type="nucleotide sequence ID" value="NZ_JACBYW010000006.1"/>
</dbReference>
<evidence type="ECO:0000313" key="3">
    <source>
        <dbReference type="EMBL" id="NYH79899.1"/>
    </source>
</evidence>
<feature type="domain" description="XdhC- CoxI" evidence="1">
    <location>
        <begin position="128"/>
        <end position="181"/>
    </location>
</feature>
<gene>
    <name evidence="3" type="ORF">FHR84_003248</name>
</gene>
<proteinExistence type="predicted"/>
<feature type="domain" description="XdhC- CoxI" evidence="1">
    <location>
        <begin position="11"/>
        <end position="79"/>
    </location>
</feature>
<reference evidence="3 4" key="1">
    <citation type="submission" date="2020-07" db="EMBL/GenBank/DDBJ databases">
        <title>Genomic Encyclopedia of Type Strains, Phase III (KMG-III): the genomes of soil and plant-associated and newly described type strains.</title>
        <authorList>
            <person name="Whitman W."/>
        </authorList>
    </citation>
    <scope>NUCLEOTIDE SEQUENCE [LARGE SCALE GENOMIC DNA]</scope>
    <source>
        <strain evidence="3 4">CECT 8576</strain>
    </source>
</reference>
<evidence type="ECO:0000259" key="2">
    <source>
        <dbReference type="Pfam" id="PF13478"/>
    </source>
</evidence>
<dbReference type="InterPro" id="IPR027051">
    <property type="entry name" value="XdhC_Rossmann_dom"/>
</dbReference>
<dbReference type="PANTHER" id="PTHR30388">
    <property type="entry name" value="ALDEHYDE OXIDOREDUCTASE MOLYBDENUM COFACTOR ASSEMBLY PROTEIN"/>
    <property type="match status" value="1"/>
</dbReference>
<evidence type="ECO:0000259" key="1">
    <source>
        <dbReference type="Pfam" id="PF02625"/>
    </source>
</evidence>